<evidence type="ECO:0000313" key="1">
    <source>
        <dbReference type="EMBL" id="KIK17069.1"/>
    </source>
</evidence>
<accession>A0A0C9YSV0</accession>
<reference evidence="2" key="2">
    <citation type="submission" date="2015-01" db="EMBL/GenBank/DDBJ databases">
        <title>Evolutionary Origins and Diversification of the Mycorrhizal Mutualists.</title>
        <authorList>
            <consortium name="DOE Joint Genome Institute"/>
            <consortium name="Mycorrhizal Genomics Consortium"/>
            <person name="Kohler A."/>
            <person name="Kuo A."/>
            <person name="Nagy L.G."/>
            <person name="Floudas D."/>
            <person name="Copeland A."/>
            <person name="Barry K.W."/>
            <person name="Cichocki N."/>
            <person name="Veneault-Fourrey C."/>
            <person name="LaButti K."/>
            <person name="Lindquist E.A."/>
            <person name="Lipzen A."/>
            <person name="Lundell T."/>
            <person name="Morin E."/>
            <person name="Murat C."/>
            <person name="Riley R."/>
            <person name="Ohm R."/>
            <person name="Sun H."/>
            <person name="Tunlid A."/>
            <person name="Henrissat B."/>
            <person name="Grigoriev I.V."/>
            <person name="Hibbett D.S."/>
            <person name="Martin F."/>
        </authorList>
    </citation>
    <scope>NUCLEOTIDE SEQUENCE [LARGE SCALE GENOMIC DNA]</scope>
    <source>
        <strain evidence="2">441</strain>
    </source>
</reference>
<proteinExistence type="predicted"/>
<name>A0A0C9YSV0_9AGAM</name>
<reference evidence="1 2" key="1">
    <citation type="submission" date="2014-04" db="EMBL/GenBank/DDBJ databases">
        <authorList>
            <consortium name="DOE Joint Genome Institute"/>
            <person name="Kuo A."/>
            <person name="Kohler A."/>
            <person name="Costa M.D."/>
            <person name="Nagy L.G."/>
            <person name="Floudas D."/>
            <person name="Copeland A."/>
            <person name="Barry K.W."/>
            <person name="Cichocki N."/>
            <person name="Veneault-Fourrey C."/>
            <person name="LaButti K."/>
            <person name="Lindquist E.A."/>
            <person name="Lipzen A."/>
            <person name="Lundell T."/>
            <person name="Morin E."/>
            <person name="Murat C."/>
            <person name="Sun H."/>
            <person name="Tunlid A."/>
            <person name="Henrissat B."/>
            <person name="Grigoriev I.V."/>
            <person name="Hibbett D.S."/>
            <person name="Martin F."/>
            <person name="Nordberg H.P."/>
            <person name="Cantor M.N."/>
            <person name="Hua S.X."/>
        </authorList>
    </citation>
    <scope>NUCLEOTIDE SEQUENCE [LARGE SCALE GENOMIC DNA]</scope>
    <source>
        <strain evidence="1 2">441</strain>
    </source>
</reference>
<organism evidence="1 2">
    <name type="scientific">Pisolithus microcarpus 441</name>
    <dbReference type="NCBI Taxonomy" id="765257"/>
    <lineage>
        <taxon>Eukaryota</taxon>
        <taxon>Fungi</taxon>
        <taxon>Dikarya</taxon>
        <taxon>Basidiomycota</taxon>
        <taxon>Agaricomycotina</taxon>
        <taxon>Agaricomycetes</taxon>
        <taxon>Agaricomycetidae</taxon>
        <taxon>Boletales</taxon>
        <taxon>Sclerodermatineae</taxon>
        <taxon>Pisolithaceae</taxon>
        <taxon>Pisolithus</taxon>
    </lineage>
</organism>
<evidence type="ECO:0000313" key="2">
    <source>
        <dbReference type="Proteomes" id="UP000054018"/>
    </source>
</evidence>
<sequence>MRSPEASQVFDVRVRKAWAARRWIRCCLQINFTDGANTLLSSGLAASASKSP</sequence>
<protein>
    <submittedName>
        <fullName evidence="1">Uncharacterized protein</fullName>
    </submittedName>
</protein>
<dbReference type="HOGENOM" id="CLU_3088109_0_0_1"/>
<dbReference type="EMBL" id="KN833839">
    <property type="protein sequence ID" value="KIK17069.1"/>
    <property type="molecule type" value="Genomic_DNA"/>
</dbReference>
<gene>
    <name evidence="1" type="ORF">PISMIDRAFT_685720</name>
</gene>
<dbReference type="Proteomes" id="UP000054018">
    <property type="component" value="Unassembled WGS sequence"/>
</dbReference>
<keyword evidence="2" id="KW-1185">Reference proteome</keyword>
<dbReference type="AlphaFoldDB" id="A0A0C9YSV0"/>